<keyword evidence="2" id="KW-1185">Reference proteome</keyword>
<evidence type="ECO:0000313" key="2">
    <source>
        <dbReference type="Proteomes" id="UP000031977"/>
    </source>
</evidence>
<dbReference type="PROSITE" id="PS51257">
    <property type="entry name" value="PROKAR_LIPOPROTEIN"/>
    <property type="match status" value="1"/>
</dbReference>
<comment type="caution">
    <text evidence="1">The sequence shown here is derived from an EMBL/GenBank/DDBJ whole genome shotgun (WGS) entry which is preliminary data.</text>
</comment>
<dbReference type="OrthoDB" id="9936577at2"/>
<organism evidence="1 2">
    <name type="scientific">Vibrio mytili</name>
    <dbReference type="NCBI Taxonomy" id="50718"/>
    <lineage>
        <taxon>Bacteria</taxon>
        <taxon>Pseudomonadati</taxon>
        <taxon>Pseudomonadota</taxon>
        <taxon>Gammaproteobacteria</taxon>
        <taxon>Vibrionales</taxon>
        <taxon>Vibrionaceae</taxon>
        <taxon>Vibrio</taxon>
    </lineage>
</organism>
<dbReference type="Proteomes" id="UP000031977">
    <property type="component" value="Unassembled WGS sequence"/>
</dbReference>
<dbReference type="AlphaFoldDB" id="A0A0C3E9V6"/>
<accession>A0A0C3E9V6</accession>
<protein>
    <recommendedName>
        <fullName evidence="3">Lipoprotein</fullName>
    </recommendedName>
</protein>
<proteinExistence type="predicted"/>
<gene>
    <name evidence="1" type="ORF">SU60_09085</name>
</gene>
<dbReference type="RefSeq" id="WP_128814648.1">
    <property type="nucleotide sequence ID" value="NZ_CBCRVP010000040.1"/>
</dbReference>
<dbReference type="EMBL" id="JXOK01000032">
    <property type="protein sequence ID" value="KIN11173.1"/>
    <property type="molecule type" value="Genomic_DNA"/>
</dbReference>
<evidence type="ECO:0008006" key="3">
    <source>
        <dbReference type="Google" id="ProtNLM"/>
    </source>
</evidence>
<name>A0A0C3E9V6_9VIBR</name>
<reference evidence="1 2" key="1">
    <citation type="submission" date="2015-01" db="EMBL/GenBank/DDBJ databases">
        <title>Draft genome of Vibrio mytili type strain CAIM 528.</title>
        <authorList>
            <person name="Gonzalez-Castillo A."/>
            <person name="Gomez-Gil B."/>
            <person name="Enciso-Ibarra J."/>
        </authorList>
    </citation>
    <scope>NUCLEOTIDE SEQUENCE [LARGE SCALE GENOMIC DNA]</scope>
    <source>
        <strain evidence="1 2">CAIM 528</strain>
    </source>
</reference>
<evidence type="ECO:0000313" key="1">
    <source>
        <dbReference type="EMBL" id="KIN11173.1"/>
    </source>
</evidence>
<sequence length="267" mass="28932">MKLSLKQTFTISTVALMVAGLTACHGNTSKTEPELFSHKDAGSSAASEVSLYGGIAPSSLDADAEIVSNFAFDEGEEFLTPGFVSSHTLEVKCGDDNTVISSERGKVNQNFELEQGVGFRRWDTSDDTLVNNYWAQPSVVFGGGSYLGIKEENIPKYKEAMDFAINYYYQITTSYQSQAIGDVIDSLDGKESQVTDNPGYISQADVDYYVKVALKTVSKPAGLKNARHISVGSKVGVFELRGFYGECEFSVGTVNGTVLDPIPDQNM</sequence>